<protein>
    <submittedName>
        <fullName evidence="1">Uncharacterized protein</fullName>
    </submittedName>
</protein>
<sequence length="78" mass="9300">MQQNINMLNVFVIRQAPEAPIRQFPCEIICKQGNVQKYNVNTHSLGKKHPNKFSCWIRERKVHMIADKYLLQRYSIEI</sequence>
<proteinExistence type="predicted"/>
<dbReference type="EMBL" id="GGEC01056931">
    <property type="protein sequence ID" value="MBX37415.1"/>
    <property type="molecule type" value="Transcribed_RNA"/>
</dbReference>
<accession>A0A2P2N4Q4</accession>
<name>A0A2P2N4Q4_RHIMU</name>
<reference evidence="1" key="1">
    <citation type="submission" date="2018-02" db="EMBL/GenBank/DDBJ databases">
        <title>Rhizophora mucronata_Transcriptome.</title>
        <authorList>
            <person name="Meera S.P."/>
            <person name="Sreeshan A."/>
            <person name="Augustine A."/>
        </authorList>
    </citation>
    <scope>NUCLEOTIDE SEQUENCE</scope>
    <source>
        <tissue evidence="1">Leaf</tissue>
    </source>
</reference>
<dbReference type="AlphaFoldDB" id="A0A2P2N4Q4"/>
<organism evidence="1">
    <name type="scientific">Rhizophora mucronata</name>
    <name type="common">Asiatic mangrove</name>
    <dbReference type="NCBI Taxonomy" id="61149"/>
    <lineage>
        <taxon>Eukaryota</taxon>
        <taxon>Viridiplantae</taxon>
        <taxon>Streptophyta</taxon>
        <taxon>Embryophyta</taxon>
        <taxon>Tracheophyta</taxon>
        <taxon>Spermatophyta</taxon>
        <taxon>Magnoliopsida</taxon>
        <taxon>eudicotyledons</taxon>
        <taxon>Gunneridae</taxon>
        <taxon>Pentapetalae</taxon>
        <taxon>rosids</taxon>
        <taxon>fabids</taxon>
        <taxon>Malpighiales</taxon>
        <taxon>Rhizophoraceae</taxon>
        <taxon>Rhizophora</taxon>
    </lineage>
</organism>
<evidence type="ECO:0000313" key="1">
    <source>
        <dbReference type="EMBL" id="MBX37415.1"/>
    </source>
</evidence>